<name>A0ABP9D963_9BACT</name>
<reference evidence="2" key="1">
    <citation type="journal article" date="2019" name="Int. J. Syst. Evol. Microbiol.">
        <title>The Global Catalogue of Microorganisms (GCM) 10K type strain sequencing project: providing services to taxonomists for standard genome sequencing and annotation.</title>
        <authorList>
            <consortium name="The Broad Institute Genomics Platform"/>
            <consortium name="The Broad Institute Genome Sequencing Center for Infectious Disease"/>
            <person name="Wu L."/>
            <person name="Ma J."/>
        </authorList>
    </citation>
    <scope>NUCLEOTIDE SEQUENCE [LARGE SCALE GENOMIC DNA]</scope>
    <source>
        <strain evidence="2">JCM 18326</strain>
    </source>
</reference>
<comment type="caution">
    <text evidence="1">The sequence shown here is derived from an EMBL/GenBank/DDBJ whole genome shotgun (WGS) entry which is preliminary data.</text>
</comment>
<proteinExistence type="predicted"/>
<organism evidence="1 2">
    <name type="scientific">Algivirga pacifica</name>
    <dbReference type="NCBI Taxonomy" id="1162670"/>
    <lineage>
        <taxon>Bacteria</taxon>
        <taxon>Pseudomonadati</taxon>
        <taxon>Bacteroidota</taxon>
        <taxon>Cytophagia</taxon>
        <taxon>Cytophagales</taxon>
        <taxon>Flammeovirgaceae</taxon>
        <taxon>Algivirga</taxon>
    </lineage>
</organism>
<dbReference type="Pfam" id="PF10364">
    <property type="entry name" value="NKWYS"/>
    <property type="match status" value="1"/>
</dbReference>
<sequence length="294" mass="34733">MKGFISYYKRKLRIFISKNFEPQILKFEKRRITKLLENKKEIVLIYSIGKVGSSSVYSSIKSSEVNIPTFHLHSLAPERIEEQKEYYRSGVRNSVPFHLIQSTAMLEALKSYNGKIYLLTPIREPISRELSSIFQDSFNFSNSKDDLKNDLSSTVNDKVKDLVSELPEYEWFERELKQVFNIDIFDVNFDFDPDQGYLYQTYDNLDFCLVRAENLNQSFRDITKKMFGEHNSISLSSANEASDKFYNTSYIEIKKEISLDEEQLEKVVNSSFIQKFYPDFISNIRRKWQREIHV</sequence>
<dbReference type="RefSeq" id="WP_345369613.1">
    <property type="nucleotide sequence ID" value="NZ_BAABJX010000017.1"/>
</dbReference>
<evidence type="ECO:0000313" key="2">
    <source>
        <dbReference type="Proteomes" id="UP001500298"/>
    </source>
</evidence>
<dbReference type="EMBL" id="BAABJX010000017">
    <property type="protein sequence ID" value="GAA4826801.1"/>
    <property type="molecule type" value="Genomic_DNA"/>
</dbReference>
<dbReference type="Proteomes" id="UP001500298">
    <property type="component" value="Unassembled WGS sequence"/>
</dbReference>
<keyword evidence="2" id="KW-1185">Reference proteome</keyword>
<evidence type="ECO:0008006" key="3">
    <source>
        <dbReference type="Google" id="ProtNLM"/>
    </source>
</evidence>
<accession>A0ABP9D963</accession>
<evidence type="ECO:0000313" key="1">
    <source>
        <dbReference type="EMBL" id="GAA4826801.1"/>
    </source>
</evidence>
<dbReference type="InterPro" id="IPR018831">
    <property type="entry name" value="Uncharacterised_NKWYS"/>
</dbReference>
<gene>
    <name evidence="1" type="ORF">GCM10023331_09380</name>
</gene>
<protein>
    <recommendedName>
        <fullName evidence="3">Sulfotransferase domain-containing protein</fullName>
    </recommendedName>
</protein>